<sequence length="103" mass="11448">MKVLRLRRFADHERCHILSLDFGVTWRNSQTQHIGNSARIVISNASRDVSNCRGENRLTGDHGVKNCEFACVLGAIGALQDEAVDFASSKAHSNSRARNRRGI</sequence>
<accession>A0A6J6BG18</accession>
<evidence type="ECO:0000313" key="1">
    <source>
        <dbReference type="EMBL" id="CAB4538060.1"/>
    </source>
</evidence>
<organism evidence="1">
    <name type="scientific">freshwater metagenome</name>
    <dbReference type="NCBI Taxonomy" id="449393"/>
    <lineage>
        <taxon>unclassified sequences</taxon>
        <taxon>metagenomes</taxon>
        <taxon>ecological metagenomes</taxon>
    </lineage>
</organism>
<reference evidence="1" key="1">
    <citation type="submission" date="2020-05" db="EMBL/GenBank/DDBJ databases">
        <authorList>
            <person name="Chiriac C."/>
            <person name="Salcher M."/>
            <person name="Ghai R."/>
            <person name="Kavagutti S V."/>
        </authorList>
    </citation>
    <scope>NUCLEOTIDE SEQUENCE</scope>
</reference>
<name>A0A6J6BG18_9ZZZZ</name>
<gene>
    <name evidence="1" type="ORF">UFOPK1446_00256</name>
</gene>
<dbReference type="EMBL" id="CAEZSO010000033">
    <property type="protein sequence ID" value="CAB4538060.1"/>
    <property type="molecule type" value="Genomic_DNA"/>
</dbReference>
<dbReference type="AlphaFoldDB" id="A0A6J6BG18"/>
<proteinExistence type="predicted"/>
<protein>
    <submittedName>
        <fullName evidence="1">Unannotated protein</fullName>
    </submittedName>
</protein>